<dbReference type="RefSeq" id="WP_269308625.1">
    <property type="nucleotide sequence ID" value="NZ_CP098242.1"/>
</dbReference>
<organism evidence="1 2">
    <name type="scientific">Oxalobacter vibrioformis</name>
    <dbReference type="NCBI Taxonomy" id="933080"/>
    <lineage>
        <taxon>Bacteria</taxon>
        <taxon>Pseudomonadati</taxon>
        <taxon>Pseudomonadota</taxon>
        <taxon>Betaproteobacteria</taxon>
        <taxon>Burkholderiales</taxon>
        <taxon>Oxalobacteraceae</taxon>
        <taxon>Oxalobacter</taxon>
    </lineage>
</organism>
<dbReference type="EMBL" id="CP098242">
    <property type="protein sequence ID" value="WAW09622.1"/>
    <property type="molecule type" value="Genomic_DNA"/>
</dbReference>
<protein>
    <submittedName>
        <fullName evidence="1">Uncharacterized protein</fullName>
    </submittedName>
</protein>
<gene>
    <name evidence="1" type="ORF">NB640_10350</name>
</gene>
<reference evidence="1" key="1">
    <citation type="journal article" date="2022" name="Front. Microbiol.">
        <title>New perspectives on an old grouping: The genomic and phenotypic variability of Oxalobacter formigenes and the implications for calcium oxalate stone prevention.</title>
        <authorList>
            <person name="Chmiel J.A."/>
            <person name="Carr C."/>
            <person name="Stuivenberg G.A."/>
            <person name="Venema R."/>
            <person name="Chanyi R.M."/>
            <person name="Al K.F."/>
            <person name="Giguere D."/>
            <person name="Say H."/>
            <person name="Akouris P.P."/>
            <person name="Dominguez Romero S.A."/>
            <person name="Kwong A."/>
            <person name="Tai V."/>
            <person name="Koval S.F."/>
            <person name="Razvi H."/>
            <person name="Bjazevic J."/>
            <person name="Burton J.P."/>
        </authorList>
    </citation>
    <scope>NUCLEOTIDE SEQUENCE</scope>
    <source>
        <strain evidence="1">WoOx3</strain>
    </source>
</reference>
<proteinExistence type="predicted"/>
<dbReference type="Proteomes" id="UP001156215">
    <property type="component" value="Chromosome"/>
</dbReference>
<sequence length="81" mass="8986">MSTEVTASPLNDDFTSAINNKTGEANAFLSLSGNETPEIVVGKIRDAVDRLLSENHDPENLREYALQLGCLWGMMVARRYQ</sequence>
<evidence type="ECO:0000313" key="1">
    <source>
        <dbReference type="EMBL" id="WAW09622.1"/>
    </source>
</evidence>
<name>A0A9E9LY63_9BURK</name>
<evidence type="ECO:0000313" key="2">
    <source>
        <dbReference type="Proteomes" id="UP001156215"/>
    </source>
</evidence>
<accession>A0A9E9LY63</accession>
<dbReference type="KEGG" id="ovb:NB640_10350"/>
<dbReference type="AlphaFoldDB" id="A0A9E9LY63"/>
<keyword evidence="2" id="KW-1185">Reference proteome</keyword>